<sequence length="378" mass="42083">MVNLVSFVKYCYTCTDSYVRLIALLNLGECETDLLGQGWCVAEDKCKLMEVLKNEHKARLRCGTQDNGNLYCCPQCLTNRSQVTSDSARTDDRSSRNTPITCGQMLAPRISGGTKTSIAEFPWSVLIEHVKEDGTKAHFCGGTLIATKWILTAAHCVRDPYAKNLQITAVRLGEWDTDTNPDCQTDVRGNQDCAPPYVEISVDRVLPHDSFNMSLNGIRFDIALLRLSSPVTYTDFVRPICIPLNDTLQSLDFIGYSLIIAGWGHYNSENVMSNVLQKATVNVVPHRKCDLQFRKYYIALSKQEICAEGTGIIDTCLGDSGGPLMYEDYGMHKTAQWYLVGITSFGRSSCGTGSLPGIYTRVSEYIDWILNTITNNLN</sequence>
<reference evidence="10" key="1">
    <citation type="submission" date="2025-08" db="UniProtKB">
        <authorList>
            <consortium name="RefSeq"/>
        </authorList>
    </citation>
    <scope>IDENTIFICATION</scope>
    <source>
        <tissue evidence="10">Whole body pupa</tissue>
    </source>
</reference>
<keyword evidence="3" id="KW-0865">Zymogen</keyword>
<evidence type="ECO:0000313" key="9">
    <source>
        <dbReference type="Proteomes" id="UP000092443"/>
    </source>
</evidence>
<keyword evidence="2" id="KW-0106">Calcium</keyword>
<dbReference type="PROSITE" id="PS50240">
    <property type="entry name" value="TRYPSIN_DOM"/>
    <property type="match status" value="1"/>
</dbReference>
<dbReference type="InterPro" id="IPR051487">
    <property type="entry name" value="Ser/Thr_Proteases_Immune/Dev"/>
</dbReference>
<dbReference type="FunFam" id="2.40.10.10:FF:000002">
    <property type="entry name" value="Transmembrane protease serine"/>
    <property type="match status" value="1"/>
</dbReference>
<evidence type="ECO:0000256" key="1">
    <source>
        <dbReference type="ARBA" id="ARBA00022729"/>
    </source>
</evidence>
<dbReference type="Proteomes" id="UP000092443">
    <property type="component" value="Unplaced"/>
</dbReference>
<dbReference type="InterPro" id="IPR043504">
    <property type="entry name" value="Peptidase_S1_PA_chymotrypsin"/>
</dbReference>
<dbReference type="InterPro" id="IPR009003">
    <property type="entry name" value="Peptidase_S1_PA"/>
</dbReference>
<dbReference type="RefSeq" id="XP_037885290.1">
    <property type="nucleotide sequence ID" value="XM_038029362.1"/>
</dbReference>
<evidence type="ECO:0000259" key="8">
    <source>
        <dbReference type="PROSITE" id="PS50240"/>
    </source>
</evidence>
<keyword evidence="9" id="KW-1185">Reference proteome</keyword>
<dbReference type="PRINTS" id="PR00722">
    <property type="entry name" value="CHYMOTRYPSIN"/>
</dbReference>
<dbReference type="SMART" id="SM00020">
    <property type="entry name" value="Tryp_SPc"/>
    <property type="match status" value="1"/>
</dbReference>
<keyword evidence="1" id="KW-0732">Signal</keyword>
<keyword evidence="4" id="KW-1015">Disulfide bond</keyword>
<accession>A0A8U0WK09</accession>
<keyword evidence="7" id="KW-0378">Hydrolase</keyword>
<evidence type="ECO:0000256" key="3">
    <source>
        <dbReference type="ARBA" id="ARBA00023145"/>
    </source>
</evidence>
<dbReference type="CDD" id="cd00190">
    <property type="entry name" value="Tryp_SPc"/>
    <property type="match status" value="1"/>
</dbReference>
<feature type="domain" description="Peptidase S1" evidence="8">
    <location>
        <begin position="110"/>
        <end position="374"/>
    </location>
</feature>
<evidence type="ECO:0000256" key="2">
    <source>
        <dbReference type="ARBA" id="ARBA00022837"/>
    </source>
</evidence>
<dbReference type="GO" id="GO:0004252">
    <property type="term" value="F:serine-type endopeptidase activity"/>
    <property type="evidence" value="ECO:0007669"/>
    <property type="project" value="InterPro"/>
</dbReference>
<evidence type="ECO:0000256" key="7">
    <source>
        <dbReference type="RuleBase" id="RU363034"/>
    </source>
</evidence>
<name>A0A8U0WK09_9MUSC</name>
<dbReference type="Gene3D" id="2.40.10.10">
    <property type="entry name" value="Trypsin-like serine proteases"/>
    <property type="match status" value="2"/>
</dbReference>
<dbReference type="InterPro" id="IPR001314">
    <property type="entry name" value="Peptidase_S1A"/>
</dbReference>
<dbReference type="FunFam" id="2.40.10.10:FF:000028">
    <property type="entry name" value="Serine protease easter"/>
    <property type="match status" value="1"/>
</dbReference>
<dbReference type="PANTHER" id="PTHR24256">
    <property type="entry name" value="TRYPTASE-RELATED"/>
    <property type="match status" value="1"/>
</dbReference>
<dbReference type="PROSITE" id="PS00134">
    <property type="entry name" value="TRYPSIN_HIS"/>
    <property type="match status" value="1"/>
</dbReference>
<dbReference type="InterPro" id="IPR033116">
    <property type="entry name" value="TRYPSIN_SER"/>
</dbReference>
<keyword evidence="7 10" id="KW-0645">Protease</keyword>
<dbReference type="PROSITE" id="PS00135">
    <property type="entry name" value="TRYPSIN_SER"/>
    <property type="match status" value="1"/>
</dbReference>
<protein>
    <submittedName>
        <fullName evidence="10">Serine protease easter isoform X1</fullName>
    </submittedName>
</protein>
<dbReference type="AlphaFoldDB" id="A0A8U0WK09"/>
<dbReference type="SUPFAM" id="SSF50494">
    <property type="entry name" value="Trypsin-like serine proteases"/>
    <property type="match status" value="1"/>
</dbReference>
<proteinExistence type="inferred from homology"/>
<keyword evidence="7" id="KW-0720">Serine protease</keyword>
<gene>
    <name evidence="10" type="primary">LOC119634923</name>
</gene>
<keyword evidence="5" id="KW-0325">Glycoprotein</keyword>
<dbReference type="InterPro" id="IPR018114">
    <property type="entry name" value="TRYPSIN_HIS"/>
</dbReference>
<evidence type="ECO:0000256" key="4">
    <source>
        <dbReference type="ARBA" id="ARBA00023157"/>
    </source>
</evidence>
<comment type="similarity">
    <text evidence="6">Belongs to the peptidase S1 family. CLIP subfamily.</text>
</comment>
<dbReference type="KEGG" id="gfs:119634923"/>
<dbReference type="GeneID" id="119634923"/>
<evidence type="ECO:0000313" key="10">
    <source>
        <dbReference type="RefSeq" id="XP_037885290.1"/>
    </source>
</evidence>
<dbReference type="Pfam" id="PF00089">
    <property type="entry name" value="Trypsin"/>
    <property type="match status" value="1"/>
</dbReference>
<evidence type="ECO:0000256" key="5">
    <source>
        <dbReference type="ARBA" id="ARBA00023180"/>
    </source>
</evidence>
<dbReference type="GO" id="GO:0006508">
    <property type="term" value="P:proteolysis"/>
    <property type="evidence" value="ECO:0007669"/>
    <property type="project" value="UniProtKB-KW"/>
</dbReference>
<organism evidence="9 10">
    <name type="scientific">Glossina fuscipes</name>
    <dbReference type="NCBI Taxonomy" id="7396"/>
    <lineage>
        <taxon>Eukaryota</taxon>
        <taxon>Metazoa</taxon>
        <taxon>Ecdysozoa</taxon>
        <taxon>Arthropoda</taxon>
        <taxon>Hexapoda</taxon>
        <taxon>Insecta</taxon>
        <taxon>Pterygota</taxon>
        <taxon>Neoptera</taxon>
        <taxon>Endopterygota</taxon>
        <taxon>Diptera</taxon>
        <taxon>Brachycera</taxon>
        <taxon>Muscomorpha</taxon>
        <taxon>Hippoboscoidea</taxon>
        <taxon>Glossinidae</taxon>
        <taxon>Glossina</taxon>
    </lineage>
</organism>
<evidence type="ECO:0000256" key="6">
    <source>
        <dbReference type="ARBA" id="ARBA00024195"/>
    </source>
</evidence>
<dbReference type="InterPro" id="IPR001254">
    <property type="entry name" value="Trypsin_dom"/>
</dbReference>